<evidence type="ECO:0000256" key="1">
    <source>
        <dbReference type="ARBA" id="ARBA00022737"/>
    </source>
</evidence>
<dbReference type="GO" id="GO:0034515">
    <property type="term" value="C:proteasome storage granule"/>
    <property type="evidence" value="ECO:0007669"/>
    <property type="project" value="TreeGrafter"/>
</dbReference>
<keyword evidence="1" id="KW-0677">Repeat</keyword>
<dbReference type="PANTHER" id="PTHR10943">
    <property type="entry name" value="26S PROTEASOME NON-ATPASE REGULATORY SUBUNIT"/>
    <property type="match status" value="1"/>
</dbReference>
<reference evidence="3" key="1">
    <citation type="submission" date="2015-11" db="EMBL/GenBank/DDBJ databases">
        <title>De novo transcriptome assembly of four potential Pierce s Disease insect vectors from Arizona vineyards.</title>
        <authorList>
            <person name="Tassone E.E."/>
        </authorList>
    </citation>
    <scope>NUCLEOTIDE SEQUENCE</scope>
</reference>
<evidence type="ECO:0000256" key="2">
    <source>
        <dbReference type="ARBA" id="ARBA00022942"/>
    </source>
</evidence>
<feature type="non-terminal residue" evidence="3">
    <location>
        <position position="146"/>
    </location>
</feature>
<dbReference type="InterPro" id="IPR016024">
    <property type="entry name" value="ARM-type_fold"/>
</dbReference>
<feature type="non-terminal residue" evidence="3">
    <location>
        <position position="1"/>
    </location>
</feature>
<keyword evidence="2" id="KW-0647">Proteasome</keyword>
<evidence type="ECO:0008006" key="4">
    <source>
        <dbReference type="Google" id="ProtNLM"/>
    </source>
</evidence>
<dbReference type="GO" id="GO:0005634">
    <property type="term" value="C:nucleus"/>
    <property type="evidence" value="ECO:0007669"/>
    <property type="project" value="TreeGrafter"/>
</dbReference>
<dbReference type="InterPro" id="IPR011989">
    <property type="entry name" value="ARM-like"/>
</dbReference>
<protein>
    <recommendedName>
        <fullName evidence="4">26S proteasome non-ATPase regulatory subunit 1</fullName>
    </recommendedName>
</protein>
<dbReference type="Gene3D" id="1.25.10.10">
    <property type="entry name" value="Leucine-rich Repeat Variant"/>
    <property type="match status" value="1"/>
</dbReference>
<proteinExistence type="predicted"/>
<sequence>VQHSADRTHTTAQLLGAEGLNRYLKDGEAFEREAALMSLGTAFVSTGNLAVVKKILPYVNDSDDDVKRTAVIAIGLIGYDDEDIIKLCLVPFAENHNQHVRAAVALILGFFSCGKGNQAVCSLLEAMMYDTEDLVRQSACMGVGFA</sequence>
<evidence type="ECO:0000313" key="3">
    <source>
        <dbReference type="EMBL" id="JAS86751.1"/>
    </source>
</evidence>
<dbReference type="EMBL" id="GECU01020955">
    <property type="protein sequence ID" value="JAS86751.1"/>
    <property type="molecule type" value="Transcribed_RNA"/>
</dbReference>
<dbReference type="PANTHER" id="PTHR10943:SF2">
    <property type="entry name" value="26S PROTEASOME NON-ATPASE REGULATORY SUBUNIT 1"/>
    <property type="match status" value="1"/>
</dbReference>
<dbReference type="AlphaFoldDB" id="A0A1B6IIL5"/>
<organism evidence="3">
    <name type="scientific">Homalodisca liturata</name>
    <dbReference type="NCBI Taxonomy" id="320908"/>
    <lineage>
        <taxon>Eukaryota</taxon>
        <taxon>Metazoa</taxon>
        <taxon>Ecdysozoa</taxon>
        <taxon>Arthropoda</taxon>
        <taxon>Hexapoda</taxon>
        <taxon>Insecta</taxon>
        <taxon>Pterygota</taxon>
        <taxon>Neoptera</taxon>
        <taxon>Paraneoptera</taxon>
        <taxon>Hemiptera</taxon>
        <taxon>Auchenorrhyncha</taxon>
        <taxon>Membracoidea</taxon>
        <taxon>Cicadellidae</taxon>
        <taxon>Cicadellinae</taxon>
        <taxon>Proconiini</taxon>
        <taxon>Homalodisca</taxon>
    </lineage>
</organism>
<accession>A0A1B6IIL5</accession>
<dbReference type="GO" id="GO:0008540">
    <property type="term" value="C:proteasome regulatory particle, base subcomplex"/>
    <property type="evidence" value="ECO:0007669"/>
    <property type="project" value="TreeGrafter"/>
</dbReference>
<dbReference type="SUPFAM" id="SSF48371">
    <property type="entry name" value="ARM repeat"/>
    <property type="match status" value="1"/>
</dbReference>
<dbReference type="Pfam" id="PF13646">
    <property type="entry name" value="HEAT_2"/>
    <property type="match status" value="1"/>
</dbReference>
<name>A0A1B6IIL5_9HEMI</name>
<gene>
    <name evidence="3" type="ORF">g.59106</name>
</gene>
<dbReference type="GO" id="GO:0043161">
    <property type="term" value="P:proteasome-mediated ubiquitin-dependent protein catabolic process"/>
    <property type="evidence" value="ECO:0007669"/>
    <property type="project" value="TreeGrafter"/>
</dbReference>